<dbReference type="Proteomes" id="UP001359485">
    <property type="component" value="Unassembled WGS sequence"/>
</dbReference>
<organism evidence="2 3">
    <name type="scientific">Polyplax serrata</name>
    <name type="common">Common mouse louse</name>
    <dbReference type="NCBI Taxonomy" id="468196"/>
    <lineage>
        <taxon>Eukaryota</taxon>
        <taxon>Metazoa</taxon>
        <taxon>Ecdysozoa</taxon>
        <taxon>Arthropoda</taxon>
        <taxon>Hexapoda</taxon>
        <taxon>Insecta</taxon>
        <taxon>Pterygota</taxon>
        <taxon>Neoptera</taxon>
        <taxon>Paraneoptera</taxon>
        <taxon>Psocodea</taxon>
        <taxon>Troctomorpha</taxon>
        <taxon>Phthiraptera</taxon>
        <taxon>Anoplura</taxon>
        <taxon>Polyplacidae</taxon>
        <taxon>Polyplax</taxon>
    </lineage>
</organism>
<comment type="caution">
    <text evidence="2">The sequence shown here is derived from an EMBL/GenBank/DDBJ whole genome shotgun (WGS) entry which is preliminary data.</text>
</comment>
<keyword evidence="3" id="KW-1185">Reference proteome</keyword>
<feature type="region of interest" description="Disordered" evidence="1">
    <location>
        <begin position="1"/>
        <end position="76"/>
    </location>
</feature>
<dbReference type="EMBL" id="JAWJWF010000002">
    <property type="protein sequence ID" value="KAK6638117.1"/>
    <property type="molecule type" value="Genomic_DNA"/>
</dbReference>
<evidence type="ECO:0000256" key="1">
    <source>
        <dbReference type="SAM" id="MobiDB-lite"/>
    </source>
</evidence>
<sequence length="165" mass="19342">MVRRKEEGWTEKMDARVERDEKMRGEKKTELNPENRRDRKEQGNNVEFRKVLTGNENSPRGRNKKEESIPSGRIESSSCGKICKTFRSIGAASSKEDPERRELTRDVGWIMTLRMPRKRVLLSEESTTVDGERQQHFQMIKKMSNIYGSDFFLNVNCFIFSKFNA</sequence>
<name>A0ABR1BCR5_POLSC</name>
<evidence type="ECO:0000313" key="2">
    <source>
        <dbReference type="EMBL" id="KAK6638117.1"/>
    </source>
</evidence>
<protein>
    <submittedName>
        <fullName evidence="2">Uncharacterized protein</fullName>
    </submittedName>
</protein>
<proteinExistence type="predicted"/>
<reference evidence="2 3" key="1">
    <citation type="submission" date="2023-09" db="EMBL/GenBank/DDBJ databases">
        <title>Genomes of two closely related lineages of the louse Polyplax serrata with different host specificities.</title>
        <authorList>
            <person name="Martinu J."/>
            <person name="Tarabai H."/>
            <person name="Stefka J."/>
            <person name="Hypsa V."/>
        </authorList>
    </citation>
    <scope>NUCLEOTIDE SEQUENCE [LARGE SCALE GENOMIC DNA]</scope>
    <source>
        <strain evidence="2">98ZLc_SE</strain>
    </source>
</reference>
<gene>
    <name evidence="2" type="ORF">RUM44_008542</name>
</gene>
<accession>A0ABR1BCR5</accession>
<evidence type="ECO:0000313" key="3">
    <source>
        <dbReference type="Proteomes" id="UP001359485"/>
    </source>
</evidence>
<feature type="compositionally biased region" description="Basic and acidic residues" evidence="1">
    <location>
        <begin position="1"/>
        <end position="50"/>
    </location>
</feature>